<accession>A0A0C9VT38</accession>
<gene>
    <name evidence="5" type="ORF">M422DRAFT_255290</name>
</gene>
<dbReference type="HOGENOM" id="CLU_057730_0_0_1"/>
<dbReference type="SUPFAM" id="SSF50978">
    <property type="entry name" value="WD40 repeat-like"/>
    <property type="match status" value="1"/>
</dbReference>
<feature type="transmembrane region" description="Helical" evidence="4">
    <location>
        <begin position="363"/>
        <end position="381"/>
    </location>
</feature>
<evidence type="ECO:0008006" key="7">
    <source>
        <dbReference type="Google" id="ProtNLM"/>
    </source>
</evidence>
<dbReference type="OrthoDB" id="3238562at2759"/>
<organism evidence="5 6">
    <name type="scientific">Sphaerobolus stellatus (strain SS14)</name>
    <dbReference type="NCBI Taxonomy" id="990650"/>
    <lineage>
        <taxon>Eukaryota</taxon>
        <taxon>Fungi</taxon>
        <taxon>Dikarya</taxon>
        <taxon>Basidiomycota</taxon>
        <taxon>Agaricomycotina</taxon>
        <taxon>Agaricomycetes</taxon>
        <taxon>Phallomycetidae</taxon>
        <taxon>Geastrales</taxon>
        <taxon>Sphaerobolaceae</taxon>
        <taxon>Sphaerobolus</taxon>
    </lineage>
</organism>
<dbReference type="PROSITE" id="PS50294">
    <property type="entry name" value="WD_REPEATS_REGION"/>
    <property type="match status" value="1"/>
</dbReference>
<proteinExistence type="predicted"/>
<sequence length="401" mass="44418">MSRTYNYASVCSLGDIDSFVMNAEHHRSVIDQIHNGGSYELHKSLSGHKHGVTSLKFSPDGRFLASGGMDNRVRIWTTNSGKCLQTIRSTILGPITDITWAANAKRQQALIFACADGMIYIYCNVGDRFEGVIALPAHPHTVESIDYDPHHHRLASCAGEETKVWNIIEDWCTELHARDVQCGVTARVVQFLNKGESVAITYLETSNIALWTVAPWKMIWGRTFSGKLITPAHAGHSQISPDGKSVLIDNIRNRMDAYMLSTGEHLTTFHAPLAHPGKPKHVAYNYDGSIVIQGSDKGIMYVSDFASAAPIQMLLHGNNGQFVQVVTMLSHADNQWMASGTSGEVTPSIMIWKKVNPIRHGTIVKFGLFLPIFIIGYIYILDWHTLQGRAIMVIAGKNIIH</sequence>
<keyword evidence="6" id="KW-1185">Reference proteome</keyword>
<keyword evidence="1 3" id="KW-0853">WD repeat</keyword>
<keyword evidence="4" id="KW-0472">Membrane</keyword>
<dbReference type="AlphaFoldDB" id="A0A0C9VT38"/>
<keyword evidence="4" id="KW-1133">Transmembrane helix</keyword>
<dbReference type="InterPro" id="IPR015943">
    <property type="entry name" value="WD40/YVTN_repeat-like_dom_sf"/>
</dbReference>
<reference evidence="5 6" key="1">
    <citation type="submission" date="2014-06" db="EMBL/GenBank/DDBJ databases">
        <title>Evolutionary Origins and Diversification of the Mycorrhizal Mutualists.</title>
        <authorList>
            <consortium name="DOE Joint Genome Institute"/>
            <consortium name="Mycorrhizal Genomics Consortium"/>
            <person name="Kohler A."/>
            <person name="Kuo A."/>
            <person name="Nagy L.G."/>
            <person name="Floudas D."/>
            <person name="Copeland A."/>
            <person name="Barry K.W."/>
            <person name="Cichocki N."/>
            <person name="Veneault-Fourrey C."/>
            <person name="LaButti K."/>
            <person name="Lindquist E.A."/>
            <person name="Lipzen A."/>
            <person name="Lundell T."/>
            <person name="Morin E."/>
            <person name="Murat C."/>
            <person name="Riley R."/>
            <person name="Ohm R."/>
            <person name="Sun H."/>
            <person name="Tunlid A."/>
            <person name="Henrissat B."/>
            <person name="Grigoriev I.V."/>
            <person name="Hibbett D.S."/>
            <person name="Martin F."/>
        </authorList>
    </citation>
    <scope>NUCLEOTIDE SEQUENCE [LARGE SCALE GENOMIC DNA]</scope>
    <source>
        <strain evidence="5 6">SS14</strain>
    </source>
</reference>
<dbReference type="SMART" id="SM00320">
    <property type="entry name" value="WD40"/>
    <property type="match status" value="5"/>
</dbReference>
<feature type="repeat" description="WD" evidence="3">
    <location>
        <begin position="45"/>
        <end position="86"/>
    </location>
</feature>
<name>A0A0C9VT38_SPHS4</name>
<evidence type="ECO:0000313" key="5">
    <source>
        <dbReference type="EMBL" id="KIJ41675.1"/>
    </source>
</evidence>
<evidence type="ECO:0000256" key="4">
    <source>
        <dbReference type="SAM" id="Phobius"/>
    </source>
</evidence>
<dbReference type="Proteomes" id="UP000054279">
    <property type="component" value="Unassembled WGS sequence"/>
</dbReference>
<evidence type="ECO:0000313" key="6">
    <source>
        <dbReference type="Proteomes" id="UP000054279"/>
    </source>
</evidence>
<evidence type="ECO:0000256" key="2">
    <source>
        <dbReference type="ARBA" id="ARBA00022737"/>
    </source>
</evidence>
<keyword evidence="2" id="KW-0677">Repeat</keyword>
<dbReference type="InterPro" id="IPR036322">
    <property type="entry name" value="WD40_repeat_dom_sf"/>
</dbReference>
<dbReference type="PANTHER" id="PTHR19848:SF8">
    <property type="entry name" value="F-BOX AND WD REPEAT DOMAIN CONTAINING 7"/>
    <property type="match status" value="1"/>
</dbReference>
<evidence type="ECO:0000256" key="3">
    <source>
        <dbReference type="PROSITE-ProRule" id="PRU00221"/>
    </source>
</evidence>
<protein>
    <recommendedName>
        <fullName evidence="7">WD40 repeat-like protein</fullName>
    </recommendedName>
</protein>
<keyword evidence="4" id="KW-0812">Transmembrane</keyword>
<dbReference type="EMBL" id="KN837135">
    <property type="protein sequence ID" value="KIJ41675.1"/>
    <property type="molecule type" value="Genomic_DNA"/>
</dbReference>
<dbReference type="InterPro" id="IPR001680">
    <property type="entry name" value="WD40_rpt"/>
</dbReference>
<dbReference type="Gene3D" id="2.130.10.10">
    <property type="entry name" value="YVTN repeat-like/Quinoprotein amine dehydrogenase"/>
    <property type="match status" value="2"/>
</dbReference>
<evidence type="ECO:0000256" key="1">
    <source>
        <dbReference type="ARBA" id="ARBA00022574"/>
    </source>
</evidence>
<dbReference type="PANTHER" id="PTHR19848">
    <property type="entry name" value="WD40 REPEAT PROTEIN"/>
    <property type="match status" value="1"/>
</dbReference>
<dbReference type="Pfam" id="PF00400">
    <property type="entry name" value="WD40"/>
    <property type="match status" value="1"/>
</dbReference>
<dbReference type="PROSITE" id="PS50082">
    <property type="entry name" value="WD_REPEATS_2"/>
    <property type="match status" value="1"/>
</dbReference>